<accession>A0A2S9Q3S0</accession>
<evidence type="ECO:0000256" key="1">
    <source>
        <dbReference type="SAM" id="MobiDB-lite"/>
    </source>
</evidence>
<dbReference type="AlphaFoldDB" id="A0A2S9Q3S0"/>
<dbReference type="OrthoDB" id="9816310at2"/>
<evidence type="ECO:0000313" key="3">
    <source>
        <dbReference type="EMBL" id="PRH84007.1"/>
    </source>
</evidence>
<gene>
    <name evidence="3" type="ORF">C5L14_29550</name>
</gene>
<feature type="region of interest" description="Disordered" evidence="1">
    <location>
        <begin position="72"/>
        <end position="98"/>
    </location>
</feature>
<dbReference type="Proteomes" id="UP000237682">
    <property type="component" value="Unassembled WGS sequence"/>
</dbReference>
<name>A0A2S9Q3S0_9HYPH</name>
<evidence type="ECO:0000259" key="2">
    <source>
        <dbReference type="Pfam" id="PF13763"/>
    </source>
</evidence>
<dbReference type="EMBL" id="PUEJ01000017">
    <property type="protein sequence ID" value="PRH84007.1"/>
    <property type="molecule type" value="Genomic_DNA"/>
</dbReference>
<dbReference type="InterPro" id="IPR025430">
    <property type="entry name" value="DUF4167"/>
</dbReference>
<keyword evidence="4" id="KW-1185">Reference proteome</keyword>
<protein>
    <recommendedName>
        <fullName evidence="2">DUF4167 domain-containing protein</fullName>
    </recommendedName>
</protein>
<sequence>MQRRRNSPAAPKPQPSQPCQKPKGIGSPNPAASVARNCARSLPTSSADQRHNEAILEWLRISMNTNYNHTKSTSGIRFQRPAPSSGAGHKNARNARENYESYLRRAHAEAAAGDLIAAENYYQHAEHYLRTMQAATQGRAN</sequence>
<comment type="caution">
    <text evidence="3">The sequence shown here is derived from an EMBL/GenBank/DDBJ whole genome shotgun (WGS) entry which is preliminary data.</text>
</comment>
<feature type="region of interest" description="Disordered" evidence="1">
    <location>
        <begin position="1"/>
        <end position="51"/>
    </location>
</feature>
<feature type="domain" description="DUF4167" evidence="2">
    <location>
        <begin position="68"/>
        <end position="136"/>
    </location>
</feature>
<proteinExistence type="predicted"/>
<evidence type="ECO:0000313" key="4">
    <source>
        <dbReference type="Proteomes" id="UP000237682"/>
    </source>
</evidence>
<organism evidence="3 4">
    <name type="scientific">Labrys okinawensis</name>
    <dbReference type="NCBI Taxonomy" id="346911"/>
    <lineage>
        <taxon>Bacteria</taxon>
        <taxon>Pseudomonadati</taxon>
        <taxon>Pseudomonadota</taxon>
        <taxon>Alphaproteobacteria</taxon>
        <taxon>Hyphomicrobiales</taxon>
        <taxon>Xanthobacteraceae</taxon>
        <taxon>Labrys</taxon>
    </lineage>
</organism>
<dbReference type="Pfam" id="PF13763">
    <property type="entry name" value="DUF4167"/>
    <property type="match status" value="1"/>
</dbReference>
<reference evidence="3 4" key="1">
    <citation type="submission" date="2018-02" db="EMBL/GenBank/DDBJ databases">
        <title>Whole genome sequencing of endophytic bacterium.</title>
        <authorList>
            <person name="Eedara R."/>
            <person name="Podile A.R."/>
        </authorList>
    </citation>
    <scope>NUCLEOTIDE SEQUENCE [LARGE SCALE GENOMIC DNA]</scope>
    <source>
        <strain evidence="3 4">RP1T</strain>
    </source>
</reference>